<keyword evidence="10 15" id="KW-0418">Kinase</keyword>
<dbReference type="GO" id="GO:0000285">
    <property type="term" value="F:1-phosphatidylinositol-3-phosphate 5-kinase activity"/>
    <property type="evidence" value="ECO:0007669"/>
    <property type="project" value="UniProtKB-EC"/>
</dbReference>
<reference evidence="19" key="2">
    <citation type="submission" date="2019-06" db="EMBL/GenBank/DDBJ databases">
        <title>Genomics analysis of Aphanomyces spp. identifies a new class of oomycete effector associated with host adaptation.</title>
        <authorList>
            <person name="Gaulin E."/>
        </authorList>
    </citation>
    <scope>NUCLEOTIDE SEQUENCE</scope>
    <source>
        <strain evidence="19">CBS 578.67</strain>
    </source>
</reference>
<feature type="domain" description="FYVE-type" evidence="17">
    <location>
        <begin position="181"/>
        <end position="246"/>
    </location>
</feature>
<evidence type="ECO:0000256" key="11">
    <source>
        <dbReference type="ARBA" id="ARBA00022786"/>
    </source>
</evidence>
<dbReference type="InterPro" id="IPR011011">
    <property type="entry name" value="Znf_FYVE_PHD"/>
</dbReference>
<keyword evidence="8" id="KW-0967">Endosome</keyword>
<protein>
    <recommendedName>
        <fullName evidence="3">1-phosphatidylinositol-3-phosphate 5-kinase</fullName>
        <ecNumber evidence="3">2.7.1.150</ecNumber>
    </recommendedName>
</protein>
<dbReference type="GO" id="GO:0010008">
    <property type="term" value="C:endosome membrane"/>
    <property type="evidence" value="ECO:0007669"/>
    <property type="project" value="TreeGrafter"/>
</dbReference>
<evidence type="ECO:0000256" key="8">
    <source>
        <dbReference type="ARBA" id="ARBA00022753"/>
    </source>
</evidence>
<dbReference type="InterPro" id="IPR027484">
    <property type="entry name" value="PInositol-4-P-5-kinase_N"/>
</dbReference>
<accession>A0A485K614</accession>
<dbReference type="FunFam" id="3.50.7.10:FF:000007">
    <property type="entry name" value="1-phosphatidylinositol 3-phosphate 5-kinase isoform X1"/>
    <property type="match status" value="1"/>
</dbReference>
<evidence type="ECO:0000256" key="13">
    <source>
        <dbReference type="ARBA" id="ARBA00022840"/>
    </source>
</evidence>
<dbReference type="FunFam" id="3.30.40.10:FF:000510">
    <property type="entry name" value="Phosphatidylinositol 3,5-kinase"/>
    <property type="match status" value="1"/>
</dbReference>
<dbReference type="InterPro" id="IPR013083">
    <property type="entry name" value="Znf_RING/FYVE/PHD"/>
</dbReference>
<dbReference type="PROSITE" id="PS50178">
    <property type="entry name" value="ZF_FYVE"/>
    <property type="match status" value="1"/>
</dbReference>
<keyword evidence="9 14" id="KW-0863">Zinc-finger</keyword>
<dbReference type="SUPFAM" id="SSF52029">
    <property type="entry name" value="GroEL apical domain-like"/>
    <property type="match status" value="1"/>
</dbReference>
<dbReference type="EMBL" id="VJMH01000156">
    <property type="protein sequence ID" value="KAF0718352.1"/>
    <property type="molecule type" value="Genomic_DNA"/>
</dbReference>
<gene>
    <name evidence="20" type="primary">Aste57867_1749</name>
    <name evidence="19" type="ORF">As57867_001747</name>
    <name evidence="20" type="ORF">ASTE57867_1749</name>
</gene>
<sequence length="1585" mass="176339">MNCGVFGQCFPQQAHSPVGAESHDRRAFRFHAFESQKKPPDETIRLILRSPIITYGMTFRRTMSHSQPAYWCQVDKVEVGSDAEDAGLLAGAILIDLGLANLKHVPYNDVLARLKQAQMDVAGGDLLLVFTQSTQAVTSNTTFPSSGPRWPVGGISFFEAPESPSSRPRTTSNLTQFWMSDQHAKCCVSCDEFFTFCRRRHHCRSCGQIFCASCCHRLPPSFKPHDASMRWLRNQLVCLPCHRQLKEGLLHEEPHAATKPLPLPPPTTAKLHKLTSLQPQPEPMPPLPSSLPEEHNQFLQDLNPVLYAMFPKARMLQPPAVVDSPPCLMRTASSVSLSATPRLRRSDSEPDLLARRVRFAVPDDDDASSPHRRRRLLSRGASSSSLPDVVDPPPDVNFQLSKACAKDVDVPDVVAAHERNHAQMADDAASFLSDRLVATMERGQFPHLPLADQCAFVDVLLSLSTRAAAAVEDGVAGCRIKCFPGGAPTDSFLVSGVLLRKRAARKSMRRLVDHPRVLVIASALDYHKDKESFSPLELVAGLETEYMRIAAEKIKRLRPDVVVFQRHVHRVAEECLASADIVVIKNIKDEDLRRIAKVTNAAIVTAFDHVDKMQSDAILGSCRRFRVWTPDPPEPSTDAKKLSKKQCIVFETDAPATGVTICLRGAKSKALLSDMRRLVLQTTHLAYHLRLQRALWSAWGIAPQSPSSSSHSSKAALVFDSMYLQLRDNSLSLRASLKQQQRTCKVCKDKKAAQQTNRRRSSESLNVPSTIPTQLHACACPKDLTAPVWPFQLVVSTCWSRLDMRAPSVAEWNVLQFYSVDSDCSLGHFLSKYCFDTASSVYKTAFKTHKLSFTHDMARVHVRVLPQLTSAAAKKKGAGEMLMDMVNFAKMALLSTKPITWLAHGTETRSPVYTEMTSDMLAYSFGKFLEDLLYMKPLPFDAVYRDLDGATADRGCVRYFACADVVVAVTTERIAPVLHVALRPSLWDSVNAPVAVDDLLALADQVKALTMQKIDETLSDLSVLQQTMQLKALPKSMEELARLRGSVRFWYVSFTQKLRASPPTDLFAKHALFREIYDHAALMCMDLRDYSSTQSTFKVGHDASDPVASNALPAGWFTVLPQDQQPSTQDAPIDTPATAADFVHKIQTGEITKRESEFDAQLAGVAFPDLTLVDGSEPSSQTNGSNDASLTESQSWNRTWVVGTDIPKAARAAAVGASHFLELPKAILSWHPSLPRGVDQTVVLVNASQPTSVVAYSLVSVEYTTQLTAWVGPDQLKLRPDDAASRRELLGVLRSDRRSNVEHRFVDESEFQAATKFGCKAFYATQFHALRQLVEYDERRFVESLCACESWHVSGGKSGAGFMKTKDERFIAKVIPPSQLQMFLDTAPKYFEYLAKAVEDGAPTMLSKIVGVYRLTIADSTMCLLVMENLVYGRHVDVLFDLKGKMEGRTADDGGGVLWDRNFVKMTHGLPLPLQESAMLLLKTAMMNDTAFLASVDVVDYSMLVGYDRQKQELVMCIIDYVVKYDLMKRLEHHGKRLLQEEGEITVLNPKQYTKRFQTAMSKYFTPIPSRYSAVVPRQNDDDGL</sequence>
<dbReference type="GO" id="GO:0005524">
    <property type="term" value="F:ATP binding"/>
    <property type="evidence" value="ECO:0007669"/>
    <property type="project" value="UniProtKB-UniRule"/>
</dbReference>
<dbReference type="Proteomes" id="UP000332933">
    <property type="component" value="Unassembled WGS sequence"/>
</dbReference>
<evidence type="ECO:0000256" key="15">
    <source>
        <dbReference type="PROSITE-ProRule" id="PRU00781"/>
    </source>
</evidence>
<dbReference type="InterPro" id="IPR017455">
    <property type="entry name" value="Znf_FYVE-rel"/>
</dbReference>
<evidence type="ECO:0000259" key="17">
    <source>
        <dbReference type="PROSITE" id="PS50178"/>
    </source>
</evidence>
<name>A0A485K614_9STRA</name>
<evidence type="ECO:0000256" key="2">
    <source>
        <dbReference type="ARBA" id="ARBA00004496"/>
    </source>
</evidence>
<dbReference type="InterPro" id="IPR000306">
    <property type="entry name" value="Znf_FYVE"/>
</dbReference>
<comment type="subcellular location">
    <subcellularLocation>
        <location evidence="2">Cytoplasm</location>
    </subcellularLocation>
    <subcellularLocation>
        <location evidence="1">Endosome</location>
    </subcellularLocation>
</comment>
<dbReference type="Pfam" id="PF01363">
    <property type="entry name" value="FYVE"/>
    <property type="match status" value="1"/>
</dbReference>
<dbReference type="GO" id="GO:0008270">
    <property type="term" value="F:zinc ion binding"/>
    <property type="evidence" value="ECO:0007669"/>
    <property type="project" value="UniProtKB-KW"/>
</dbReference>
<keyword evidence="21" id="KW-1185">Reference proteome</keyword>
<evidence type="ECO:0000256" key="9">
    <source>
        <dbReference type="ARBA" id="ARBA00022771"/>
    </source>
</evidence>
<keyword evidence="5 15" id="KW-0808">Transferase</keyword>
<dbReference type="Gene3D" id="3.30.40.10">
    <property type="entry name" value="Zinc/RING finger domain, C3HC4 (zinc finger)"/>
    <property type="match status" value="1"/>
</dbReference>
<keyword evidence="6" id="KW-0479">Metal-binding</keyword>
<keyword evidence="12" id="KW-0862">Zinc</keyword>
<keyword evidence="13 15" id="KW-0067">ATP-binding</keyword>
<feature type="region of interest" description="Disordered" evidence="16">
    <location>
        <begin position="1173"/>
        <end position="1193"/>
    </location>
</feature>
<dbReference type="EC" id="2.7.1.150" evidence="3"/>
<organism evidence="20 21">
    <name type="scientific">Aphanomyces stellatus</name>
    <dbReference type="NCBI Taxonomy" id="120398"/>
    <lineage>
        <taxon>Eukaryota</taxon>
        <taxon>Sar</taxon>
        <taxon>Stramenopiles</taxon>
        <taxon>Oomycota</taxon>
        <taxon>Saprolegniomycetes</taxon>
        <taxon>Saprolegniales</taxon>
        <taxon>Verrucalvaceae</taxon>
        <taxon>Aphanomyces</taxon>
    </lineage>
</organism>
<evidence type="ECO:0000256" key="12">
    <source>
        <dbReference type="ARBA" id="ARBA00022833"/>
    </source>
</evidence>
<evidence type="ECO:0000256" key="14">
    <source>
        <dbReference type="PROSITE-ProRule" id="PRU00091"/>
    </source>
</evidence>
<dbReference type="Gene3D" id="3.50.7.10">
    <property type="entry name" value="GroEL"/>
    <property type="match status" value="1"/>
</dbReference>
<dbReference type="PANTHER" id="PTHR45748">
    <property type="entry name" value="1-PHOSPHATIDYLINOSITOL 3-PHOSPHATE 5-KINASE-RELATED"/>
    <property type="match status" value="1"/>
</dbReference>
<evidence type="ECO:0000256" key="5">
    <source>
        <dbReference type="ARBA" id="ARBA00022679"/>
    </source>
</evidence>
<dbReference type="InterPro" id="IPR002498">
    <property type="entry name" value="PInositol-4-P-4/5-kinase_core"/>
</dbReference>
<dbReference type="InterPro" id="IPR027409">
    <property type="entry name" value="GroEL-like_apical_dom_sf"/>
</dbReference>
<dbReference type="PANTHER" id="PTHR45748:SF7">
    <property type="entry name" value="1-PHOSPHATIDYLINOSITOL 3-PHOSPHATE 5-KINASE-RELATED"/>
    <property type="match status" value="1"/>
</dbReference>
<feature type="domain" description="PIPK" evidence="18">
    <location>
        <begin position="1247"/>
        <end position="1565"/>
    </location>
</feature>
<evidence type="ECO:0000256" key="7">
    <source>
        <dbReference type="ARBA" id="ARBA00022741"/>
    </source>
</evidence>
<feature type="compositionally biased region" description="Polar residues" evidence="16">
    <location>
        <begin position="1177"/>
        <end position="1193"/>
    </location>
</feature>
<keyword evidence="4" id="KW-0963">Cytoplasm</keyword>
<evidence type="ECO:0000259" key="18">
    <source>
        <dbReference type="PROSITE" id="PS51455"/>
    </source>
</evidence>
<dbReference type="InterPro" id="IPR027483">
    <property type="entry name" value="PInositol-4-P-4/5-kinase_C_sf"/>
</dbReference>
<evidence type="ECO:0000256" key="4">
    <source>
        <dbReference type="ARBA" id="ARBA00022490"/>
    </source>
</evidence>
<evidence type="ECO:0000256" key="3">
    <source>
        <dbReference type="ARBA" id="ARBA00012009"/>
    </source>
</evidence>
<dbReference type="EMBL" id="CAADRA010000156">
    <property type="protein sequence ID" value="VFT78959.1"/>
    <property type="molecule type" value="Genomic_DNA"/>
</dbReference>
<dbReference type="InterPro" id="IPR002423">
    <property type="entry name" value="Cpn60/GroEL/TCP-1"/>
</dbReference>
<evidence type="ECO:0000313" key="21">
    <source>
        <dbReference type="Proteomes" id="UP000332933"/>
    </source>
</evidence>
<evidence type="ECO:0000313" key="19">
    <source>
        <dbReference type="EMBL" id="KAF0718352.1"/>
    </source>
</evidence>
<dbReference type="GO" id="GO:0046854">
    <property type="term" value="P:phosphatidylinositol phosphate biosynthetic process"/>
    <property type="evidence" value="ECO:0007669"/>
    <property type="project" value="TreeGrafter"/>
</dbReference>
<dbReference type="Gene3D" id="3.30.800.10">
    <property type="entry name" value="Phosphatidylinositol Phosphate Kinase II Beta"/>
    <property type="match status" value="1"/>
</dbReference>
<evidence type="ECO:0000256" key="1">
    <source>
        <dbReference type="ARBA" id="ARBA00004177"/>
    </source>
</evidence>
<dbReference type="SMART" id="SM00064">
    <property type="entry name" value="FYVE"/>
    <property type="match status" value="1"/>
</dbReference>
<evidence type="ECO:0000256" key="6">
    <source>
        <dbReference type="ARBA" id="ARBA00022723"/>
    </source>
</evidence>
<evidence type="ECO:0000256" key="10">
    <source>
        <dbReference type="ARBA" id="ARBA00022777"/>
    </source>
</evidence>
<evidence type="ECO:0000256" key="16">
    <source>
        <dbReference type="SAM" id="MobiDB-lite"/>
    </source>
</evidence>
<keyword evidence="7 15" id="KW-0547">Nucleotide-binding</keyword>
<dbReference type="Gene3D" id="3.30.810.10">
    <property type="entry name" value="2-Layer Sandwich"/>
    <property type="match status" value="1"/>
</dbReference>
<dbReference type="InterPro" id="IPR044769">
    <property type="entry name" value="PIKfyve_PIPKc"/>
</dbReference>
<reference evidence="20 21" key="1">
    <citation type="submission" date="2019-03" db="EMBL/GenBank/DDBJ databases">
        <authorList>
            <person name="Gaulin E."/>
            <person name="Dumas B."/>
        </authorList>
    </citation>
    <scope>NUCLEOTIDE SEQUENCE [LARGE SCALE GENOMIC DNA]</scope>
    <source>
        <strain evidence="20">CBS 568.67</strain>
    </source>
</reference>
<dbReference type="CDD" id="cd17300">
    <property type="entry name" value="PIPKc_PIKfyve"/>
    <property type="match status" value="1"/>
</dbReference>
<dbReference type="SMART" id="SM00330">
    <property type="entry name" value="PIPKc"/>
    <property type="match status" value="1"/>
</dbReference>
<dbReference type="SUPFAM" id="SSF57903">
    <property type="entry name" value="FYVE/PHD zinc finger"/>
    <property type="match status" value="1"/>
</dbReference>
<dbReference type="OrthoDB" id="158357at2759"/>
<dbReference type="Pfam" id="PF00118">
    <property type="entry name" value="Cpn60_TCP1"/>
    <property type="match status" value="1"/>
</dbReference>
<dbReference type="PROSITE" id="PS51455">
    <property type="entry name" value="PIPK"/>
    <property type="match status" value="1"/>
</dbReference>
<feature type="region of interest" description="Disordered" evidence="16">
    <location>
        <begin position="362"/>
        <end position="393"/>
    </location>
</feature>
<dbReference type="SUPFAM" id="SSF56104">
    <property type="entry name" value="SAICAR synthase-like"/>
    <property type="match status" value="1"/>
</dbReference>
<keyword evidence="11" id="KW-0833">Ubl conjugation pathway</keyword>
<dbReference type="Pfam" id="PF01504">
    <property type="entry name" value="PIP5K"/>
    <property type="match status" value="1"/>
</dbReference>
<feature type="compositionally biased region" description="Low complexity" evidence="16">
    <location>
        <begin position="378"/>
        <end position="389"/>
    </location>
</feature>
<evidence type="ECO:0000313" key="20">
    <source>
        <dbReference type="EMBL" id="VFT78959.1"/>
    </source>
</evidence>
<proteinExistence type="predicted"/>